<name>A0A939FMB5_9ACTN</name>
<evidence type="ECO:0000313" key="5">
    <source>
        <dbReference type="Proteomes" id="UP000664781"/>
    </source>
</evidence>
<dbReference type="SUPFAM" id="SSF53756">
    <property type="entry name" value="UDP-Glycosyltransferase/glycogen phosphorylase"/>
    <property type="match status" value="1"/>
</dbReference>
<evidence type="ECO:0000256" key="2">
    <source>
        <dbReference type="SAM" id="MobiDB-lite"/>
    </source>
</evidence>
<comment type="caution">
    <text evidence="4">The sequence shown here is derived from an EMBL/GenBank/DDBJ whole genome shotgun (WGS) entry which is preliminary data.</text>
</comment>
<dbReference type="GO" id="GO:0008194">
    <property type="term" value="F:UDP-glycosyltransferase activity"/>
    <property type="evidence" value="ECO:0007669"/>
    <property type="project" value="InterPro"/>
</dbReference>
<dbReference type="GO" id="GO:0016758">
    <property type="term" value="F:hexosyltransferase activity"/>
    <property type="evidence" value="ECO:0007669"/>
    <property type="project" value="InterPro"/>
</dbReference>
<feature type="region of interest" description="Disordered" evidence="2">
    <location>
        <begin position="379"/>
        <end position="402"/>
    </location>
</feature>
<dbReference type="InterPro" id="IPR050426">
    <property type="entry name" value="Glycosyltransferase_28"/>
</dbReference>
<evidence type="ECO:0000259" key="3">
    <source>
        <dbReference type="Pfam" id="PF03033"/>
    </source>
</evidence>
<reference evidence="4" key="1">
    <citation type="submission" date="2021-03" db="EMBL/GenBank/DDBJ databases">
        <title>Streptomyces strains.</title>
        <authorList>
            <person name="Lund M.B."/>
            <person name="Toerring T."/>
        </authorList>
    </citation>
    <scope>NUCLEOTIDE SEQUENCE</scope>
    <source>
        <strain evidence="4">JCM 4242</strain>
    </source>
</reference>
<evidence type="ECO:0000313" key="4">
    <source>
        <dbReference type="EMBL" id="MBO0654665.1"/>
    </source>
</evidence>
<feature type="domain" description="Glycosyltransferase family 28 N-terminal" evidence="3">
    <location>
        <begin position="13"/>
        <end position="130"/>
    </location>
</feature>
<dbReference type="GO" id="GO:0033072">
    <property type="term" value="P:vancomycin biosynthetic process"/>
    <property type="evidence" value="ECO:0007669"/>
    <property type="project" value="UniProtKB-ARBA"/>
</dbReference>
<dbReference type="InterPro" id="IPR002213">
    <property type="entry name" value="UDP_glucos_trans"/>
</dbReference>
<gene>
    <name evidence="4" type="ORF">J1792_18320</name>
</gene>
<evidence type="ECO:0000256" key="1">
    <source>
        <dbReference type="ARBA" id="ARBA00022679"/>
    </source>
</evidence>
<dbReference type="Pfam" id="PF03033">
    <property type="entry name" value="Glyco_transf_28"/>
    <property type="match status" value="1"/>
</dbReference>
<dbReference type="Pfam" id="PF00201">
    <property type="entry name" value="UDPGT"/>
    <property type="match status" value="1"/>
</dbReference>
<keyword evidence="5" id="KW-1185">Reference proteome</keyword>
<dbReference type="AlphaFoldDB" id="A0A939FMB5"/>
<dbReference type="PANTHER" id="PTHR48050:SF13">
    <property type="entry name" value="STEROL 3-BETA-GLUCOSYLTRANSFERASE UGT80A2"/>
    <property type="match status" value="1"/>
</dbReference>
<proteinExistence type="predicted"/>
<dbReference type="Proteomes" id="UP000664781">
    <property type="component" value="Unassembled WGS sequence"/>
</dbReference>
<protein>
    <submittedName>
        <fullName evidence="4">Glycosyltransferase family 1 protein</fullName>
    </submittedName>
</protein>
<sequence length="402" mass="42431">MSRFLFVVPPFVGHINPAAAVAAELTRRGHRVAWAGLPGLVEELAGPDADIHPCEVPRDLRRPPELRGAAALRYLWQDFLAPLAMAMAPGVERAAAAFRPDVIVADQQALSGALTAERLGIPYATSATTSAEFSGALAGMPKVDEWIHGLLAGLRAELGDPARTHDPRFSPDLVLAFTTTALTGESAAPPQTRFVGPALARRPDTTPFPWEWLDPARHTVLVSLGTANTDLGGRFLTECAAAVRERSPHLQAVIADLGGVLEGTWDDTVLAVRRMPQLALLRRASAVVCHAGHNTVAESLLHGVPLVVAPIRDDQPVIAAQLTTAGAGIRVRFGRGDRHAIGAALDAVLTAPEYRAAARRVQESFRAAGGAAAAATHLEEVATPIEENEEVAPTGQGEPGRS</sequence>
<dbReference type="EMBL" id="JAFMOF010000002">
    <property type="protein sequence ID" value="MBO0654665.1"/>
    <property type="molecule type" value="Genomic_DNA"/>
</dbReference>
<dbReference type="GO" id="GO:0005975">
    <property type="term" value="P:carbohydrate metabolic process"/>
    <property type="evidence" value="ECO:0007669"/>
    <property type="project" value="InterPro"/>
</dbReference>
<dbReference type="CDD" id="cd03784">
    <property type="entry name" value="GT1_Gtf-like"/>
    <property type="match status" value="1"/>
</dbReference>
<accession>A0A939FMB5</accession>
<dbReference type="Gene3D" id="3.40.50.2000">
    <property type="entry name" value="Glycogen Phosphorylase B"/>
    <property type="match status" value="2"/>
</dbReference>
<dbReference type="InterPro" id="IPR004276">
    <property type="entry name" value="GlycoTrans_28_N"/>
</dbReference>
<dbReference type="PANTHER" id="PTHR48050">
    <property type="entry name" value="STEROL 3-BETA-GLUCOSYLTRANSFERASE"/>
    <property type="match status" value="1"/>
</dbReference>
<organism evidence="4 5">
    <name type="scientific">Streptomyces triculaminicus</name>
    <dbReference type="NCBI Taxonomy" id="2816232"/>
    <lineage>
        <taxon>Bacteria</taxon>
        <taxon>Bacillati</taxon>
        <taxon>Actinomycetota</taxon>
        <taxon>Actinomycetes</taxon>
        <taxon>Kitasatosporales</taxon>
        <taxon>Streptomycetaceae</taxon>
        <taxon>Streptomyces</taxon>
    </lineage>
</organism>
<keyword evidence="1" id="KW-0808">Transferase</keyword>
<dbReference type="RefSeq" id="WP_207247727.1">
    <property type="nucleotide sequence ID" value="NZ_JAFMOF010000002.1"/>
</dbReference>